<sequence length="118" mass="12549">MAINAAFGANAMAGNNASPSFEIAFDNWAENGSAPDKYRLVTRICGPQPGKRPIIMPSAGIHTPQFPQFAPISNPVKCRVNSKARKAMITHALTKLVSCAAFCIGCEVRILSSSLTVD</sequence>
<gene>
    <name evidence="1" type="ORF">ERS013200_00694</name>
</gene>
<organism evidence="1 2">
    <name type="scientific">Vibrio cholerae</name>
    <dbReference type="NCBI Taxonomy" id="666"/>
    <lineage>
        <taxon>Bacteria</taxon>
        <taxon>Pseudomonadati</taxon>
        <taxon>Pseudomonadota</taxon>
        <taxon>Gammaproteobacteria</taxon>
        <taxon>Vibrionales</taxon>
        <taxon>Vibrionaceae</taxon>
        <taxon>Vibrio</taxon>
    </lineage>
</organism>
<accession>A0A655WE14</accession>
<evidence type="ECO:0000313" key="1">
    <source>
        <dbReference type="EMBL" id="CSC15362.1"/>
    </source>
</evidence>
<dbReference type="Proteomes" id="UP000041770">
    <property type="component" value="Unassembled WGS sequence"/>
</dbReference>
<protein>
    <submittedName>
        <fullName evidence="1">Uncharacterized protein</fullName>
    </submittedName>
</protein>
<dbReference type="EMBL" id="CWQY01000003">
    <property type="protein sequence ID" value="CSC15362.1"/>
    <property type="molecule type" value="Genomic_DNA"/>
</dbReference>
<name>A0A655WE14_VIBCL</name>
<evidence type="ECO:0000313" key="2">
    <source>
        <dbReference type="Proteomes" id="UP000041770"/>
    </source>
</evidence>
<proteinExistence type="predicted"/>
<reference evidence="1 2" key="1">
    <citation type="submission" date="2015-07" db="EMBL/GenBank/DDBJ databases">
        <authorList>
            <consortium name="Pathogen Informatics"/>
        </authorList>
    </citation>
    <scope>NUCLEOTIDE SEQUENCE [LARGE SCALE GENOMIC DNA]</scope>
    <source>
        <strain evidence="1 2">A316</strain>
    </source>
</reference>
<dbReference type="AlphaFoldDB" id="A0A655WE14"/>